<gene>
    <name evidence="7" type="ORF">BVC71_00520</name>
</gene>
<keyword evidence="8" id="KW-1185">Reference proteome</keyword>
<evidence type="ECO:0000313" key="7">
    <source>
        <dbReference type="EMBL" id="OUD10035.1"/>
    </source>
</evidence>
<feature type="chain" id="PRO_5012015865" evidence="5">
    <location>
        <begin position="25"/>
        <end position="543"/>
    </location>
</feature>
<name>A0A251X0W5_9RHOB</name>
<comment type="similarity">
    <text evidence="2">Belongs to the bacterial solute-binding protein 5 family.</text>
</comment>
<dbReference type="GO" id="GO:0043190">
    <property type="term" value="C:ATP-binding cassette (ABC) transporter complex"/>
    <property type="evidence" value="ECO:0007669"/>
    <property type="project" value="InterPro"/>
</dbReference>
<protein>
    <submittedName>
        <fullName evidence="7">Oligopeptide ABC transporter substrate-binding protein OppA</fullName>
    </submittedName>
</protein>
<dbReference type="Gene3D" id="3.40.190.10">
    <property type="entry name" value="Periplasmic binding protein-like II"/>
    <property type="match status" value="1"/>
</dbReference>
<organism evidence="7 8">
    <name type="scientific">Marivivens niveibacter</name>
    <dbReference type="NCBI Taxonomy" id="1930667"/>
    <lineage>
        <taxon>Bacteria</taxon>
        <taxon>Pseudomonadati</taxon>
        <taxon>Pseudomonadota</taxon>
        <taxon>Alphaproteobacteria</taxon>
        <taxon>Rhodobacterales</taxon>
        <taxon>Paracoccaceae</taxon>
        <taxon>Marivivens group</taxon>
        <taxon>Marivivens</taxon>
    </lineage>
</organism>
<dbReference type="InterPro" id="IPR039424">
    <property type="entry name" value="SBP_5"/>
</dbReference>
<dbReference type="EMBL" id="MSPP01000001">
    <property type="protein sequence ID" value="OUD10035.1"/>
    <property type="molecule type" value="Genomic_DNA"/>
</dbReference>
<dbReference type="GO" id="GO:1904680">
    <property type="term" value="F:peptide transmembrane transporter activity"/>
    <property type="evidence" value="ECO:0007669"/>
    <property type="project" value="TreeGrafter"/>
</dbReference>
<dbReference type="FunFam" id="3.90.76.10:FF:000001">
    <property type="entry name" value="Oligopeptide ABC transporter substrate-binding protein"/>
    <property type="match status" value="1"/>
</dbReference>
<evidence type="ECO:0000256" key="5">
    <source>
        <dbReference type="SAM" id="SignalP"/>
    </source>
</evidence>
<evidence type="ECO:0000256" key="4">
    <source>
        <dbReference type="ARBA" id="ARBA00022729"/>
    </source>
</evidence>
<dbReference type="AlphaFoldDB" id="A0A251X0W5"/>
<dbReference type="Gene3D" id="3.90.76.10">
    <property type="entry name" value="Dipeptide-binding Protein, Domain 1"/>
    <property type="match status" value="1"/>
</dbReference>
<evidence type="ECO:0000256" key="3">
    <source>
        <dbReference type="ARBA" id="ARBA00022448"/>
    </source>
</evidence>
<dbReference type="PANTHER" id="PTHR30290:SF10">
    <property type="entry name" value="PERIPLASMIC OLIGOPEPTIDE-BINDING PROTEIN-RELATED"/>
    <property type="match status" value="1"/>
</dbReference>
<feature type="domain" description="Solute-binding protein family 5" evidence="6">
    <location>
        <begin position="82"/>
        <end position="466"/>
    </location>
</feature>
<dbReference type="GO" id="GO:0015833">
    <property type="term" value="P:peptide transport"/>
    <property type="evidence" value="ECO:0007669"/>
    <property type="project" value="TreeGrafter"/>
</dbReference>
<reference evidence="7 8" key="1">
    <citation type="submission" date="2016-12" db="EMBL/GenBank/DDBJ databases">
        <title>The draft genome sequence of HSLHS2.</title>
        <authorList>
            <person name="Hu D."/>
            <person name="Wang L."/>
            <person name="Shao Z."/>
        </authorList>
    </citation>
    <scope>NUCLEOTIDE SEQUENCE [LARGE SCALE GENOMIC DNA]</scope>
    <source>
        <strain evidence="7">MCCC 1A06712</strain>
    </source>
</reference>
<feature type="signal peptide" evidence="5">
    <location>
        <begin position="1"/>
        <end position="24"/>
    </location>
</feature>
<dbReference type="RefSeq" id="WP_086449688.1">
    <property type="nucleotide sequence ID" value="NZ_MSPP01000001.1"/>
</dbReference>
<dbReference type="OrthoDB" id="9803988at2"/>
<accession>A0A251X0W5</accession>
<keyword evidence="3" id="KW-0813">Transport</keyword>
<dbReference type="Proteomes" id="UP000194664">
    <property type="component" value="Unassembled WGS sequence"/>
</dbReference>
<comment type="subcellular location">
    <subcellularLocation>
        <location evidence="1">Periplasm</location>
    </subcellularLocation>
</comment>
<evidence type="ECO:0000256" key="1">
    <source>
        <dbReference type="ARBA" id="ARBA00004418"/>
    </source>
</evidence>
<evidence type="ECO:0000259" key="6">
    <source>
        <dbReference type="Pfam" id="PF00496"/>
    </source>
</evidence>
<keyword evidence="4 5" id="KW-0732">Signal</keyword>
<dbReference type="PANTHER" id="PTHR30290">
    <property type="entry name" value="PERIPLASMIC BINDING COMPONENT OF ABC TRANSPORTER"/>
    <property type="match status" value="1"/>
</dbReference>
<sequence>MKKTIALSSTAVTALVLSASMAFAAGTHPVTGEALADDQTFTYATIDDSPSFDPGLVEDVEGSAVTRDLFEGLMMQDREGNVIPAVATGYEVSEDKLTYTFTLRPEAMWSDGTPVTANDFVFAWQRAANPETASPYAWFIELMSIEGASEIIAGEADPSTLGVSAPDDHTLVVTLTNPLPYFPQMVTHTTTFPVPQHVVEAHGDQWMRPENFVGNGAYVMTEYNPQEKLVRTKSDTYWDAENVIIETVNRVIINDENQALNRWIAGEIDKTETVPAGQFSSLSEEYPGEVYSVPELCSYYYNVNVRDDAPEWAKDVRVRQALSLAIDRDIITEFVLGAGQTPAYTFTPGATAGFDVPEVPAAAMTQAERNEAAMALMAEAGYGADNPLSVEILYNTSEAHKSVAIAISQMWKQTLGIDTTLGNMEWQTFLEARGNGQFEISRAGWCGDYNEASTFLDLMDSESGYNDAGYNNPAVDELLAAAKTMEDPSANYTEIEHIIAEDMPIIPIYHYASAFLMDESVKGWPFDNVQNNWQSSLLYKVAE</sequence>
<dbReference type="CDD" id="cd08504">
    <property type="entry name" value="PBP2_OppA"/>
    <property type="match status" value="1"/>
</dbReference>
<evidence type="ECO:0000256" key="2">
    <source>
        <dbReference type="ARBA" id="ARBA00005695"/>
    </source>
</evidence>
<proteinExistence type="inferred from homology"/>
<dbReference type="Pfam" id="PF00496">
    <property type="entry name" value="SBP_bac_5"/>
    <property type="match status" value="1"/>
</dbReference>
<dbReference type="FunFam" id="3.10.105.10:FF:000001">
    <property type="entry name" value="Oligopeptide ABC transporter, oligopeptide-binding protein"/>
    <property type="match status" value="1"/>
</dbReference>
<comment type="caution">
    <text evidence="7">The sequence shown here is derived from an EMBL/GenBank/DDBJ whole genome shotgun (WGS) entry which is preliminary data.</text>
</comment>
<dbReference type="SUPFAM" id="SSF53850">
    <property type="entry name" value="Periplasmic binding protein-like II"/>
    <property type="match status" value="1"/>
</dbReference>
<dbReference type="InterPro" id="IPR000914">
    <property type="entry name" value="SBP_5_dom"/>
</dbReference>
<dbReference type="InterPro" id="IPR030678">
    <property type="entry name" value="Peptide/Ni-bd"/>
</dbReference>
<dbReference type="Gene3D" id="3.10.105.10">
    <property type="entry name" value="Dipeptide-binding Protein, Domain 3"/>
    <property type="match status" value="1"/>
</dbReference>
<evidence type="ECO:0000313" key="8">
    <source>
        <dbReference type="Proteomes" id="UP000194664"/>
    </source>
</evidence>
<dbReference type="GO" id="GO:0030288">
    <property type="term" value="C:outer membrane-bounded periplasmic space"/>
    <property type="evidence" value="ECO:0007669"/>
    <property type="project" value="TreeGrafter"/>
</dbReference>
<dbReference type="PIRSF" id="PIRSF002741">
    <property type="entry name" value="MppA"/>
    <property type="match status" value="1"/>
</dbReference>